<proteinExistence type="predicted"/>
<dbReference type="Pfam" id="PF00498">
    <property type="entry name" value="FHA"/>
    <property type="match status" value="1"/>
</dbReference>
<dbReference type="SUPFAM" id="SSF49879">
    <property type="entry name" value="SMAD/FHA domain"/>
    <property type="match status" value="1"/>
</dbReference>
<sequence>MSPQPQEDLIPAIRIVPHVDGPRSLRFDIIERDVPDGVVIKIGRFTDKALVANRVTFKSKVVSRGHAEIWSEGNKFFIRDTKSSSGTFLNHSRLSTPGAESKAFQLNDGDIVQLGVDYQGGTEDAYRVKSFMEKTDKYIQ</sequence>
<dbReference type="SMART" id="SM00240">
    <property type="entry name" value="FHA"/>
    <property type="match status" value="1"/>
</dbReference>
<evidence type="ECO:0000259" key="1">
    <source>
        <dbReference type="PROSITE" id="PS50006"/>
    </source>
</evidence>
<dbReference type="PROSITE" id="PS50006">
    <property type="entry name" value="FHA_DOMAIN"/>
    <property type="match status" value="1"/>
</dbReference>
<protein>
    <submittedName>
        <fullName evidence="2">12530_t:CDS:1</fullName>
    </submittedName>
</protein>
<dbReference type="InterPro" id="IPR000253">
    <property type="entry name" value="FHA_dom"/>
</dbReference>
<dbReference type="PANTHER" id="PTHR15715:SF37">
    <property type="entry name" value="LD47843P"/>
    <property type="match status" value="1"/>
</dbReference>
<dbReference type="PANTHER" id="PTHR15715">
    <property type="entry name" value="CENTROSOMAL PROTEIN OF 170 KDA"/>
    <property type="match status" value="1"/>
</dbReference>
<feature type="non-terminal residue" evidence="2">
    <location>
        <position position="140"/>
    </location>
</feature>
<dbReference type="AlphaFoldDB" id="A0A9N9J935"/>
<keyword evidence="3" id="KW-1185">Reference proteome</keyword>
<dbReference type="Gene3D" id="2.60.200.20">
    <property type="match status" value="1"/>
</dbReference>
<evidence type="ECO:0000313" key="2">
    <source>
        <dbReference type="EMBL" id="CAG8770635.1"/>
    </source>
</evidence>
<gene>
    <name evidence="2" type="ORF">AMORRO_LOCUS16560</name>
</gene>
<dbReference type="Proteomes" id="UP000789342">
    <property type="component" value="Unassembled WGS sequence"/>
</dbReference>
<feature type="domain" description="FHA" evidence="1">
    <location>
        <begin position="40"/>
        <end position="94"/>
    </location>
</feature>
<reference evidence="2" key="1">
    <citation type="submission" date="2021-06" db="EMBL/GenBank/DDBJ databases">
        <authorList>
            <person name="Kallberg Y."/>
            <person name="Tangrot J."/>
            <person name="Rosling A."/>
        </authorList>
    </citation>
    <scope>NUCLEOTIDE SEQUENCE</scope>
    <source>
        <strain evidence="2">CL551</strain>
    </source>
</reference>
<dbReference type="InterPro" id="IPR051176">
    <property type="entry name" value="Cent_Immune-Sig_Mod"/>
</dbReference>
<organism evidence="2 3">
    <name type="scientific">Acaulospora morrowiae</name>
    <dbReference type="NCBI Taxonomy" id="94023"/>
    <lineage>
        <taxon>Eukaryota</taxon>
        <taxon>Fungi</taxon>
        <taxon>Fungi incertae sedis</taxon>
        <taxon>Mucoromycota</taxon>
        <taxon>Glomeromycotina</taxon>
        <taxon>Glomeromycetes</taxon>
        <taxon>Diversisporales</taxon>
        <taxon>Acaulosporaceae</taxon>
        <taxon>Acaulospora</taxon>
    </lineage>
</organism>
<dbReference type="InterPro" id="IPR008984">
    <property type="entry name" value="SMAD_FHA_dom_sf"/>
</dbReference>
<name>A0A9N9J935_9GLOM</name>
<dbReference type="EMBL" id="CAJVPV010046312">
    <property type="protein sequence ID" value="CAG8770635.1"/>
    <property type="molecule type" value="Genomic_DNA"/>
</dbReference>
<comment type="caution">
    <text evidence="2">The sequence shown here is derived from an EMBL/GenBank/DDBJ whole genome shotgun (WGS) entry which is preliminary data.</text>
</comment>
<evidence type="ECO:0000313" key="3">
    <source>
        <dbReference type="Proteomes" id="UP000789342"/>
    </source>
</evidence>
<accession>A0A9N9J935</accession>
<dbReference type="OrthoDB" id="687730at2759"/>